<dbReference type="EMBL" id="LR031573">
    <property type="protein sequence ID" value="VDC92863.1"/>
    <property type="molecule type" value="Genomic_DNA"/>
</dbReference>
<dbReference type="SUPFAM" id="SSF47592">
    <property type="entry name" value="SWIB/MDM2 domain"/>
    <property type="match status" value="1"/>
</dbReference>
<dbReference type="InterPro" id="IPR036885">
    <property type="entry name" value="SWIB_MDM2_dom_sf"/>
</dbReference>
<evidence type="ECO:0000259" key="3">
    <source>
        <dbReference type="PROSITE" id="PS50829"/>
    </source>
</evidence>
<evidence type="ECO:0000259" key="5">
    <source>
        <dbReference type="PROSITE" id="PS51925"/>
    </source>
</evidence>
<dbReference type="Gene3D" id="1.10.245.10">
    <property type="entry name" value="SWIB/MDM2 domain"/>
    <property type="match status" value="1"/>
</dbReference>
<evidence type="ECO:0000256" key="1">
    <source>
        <dbReference type="SAM" id="MobiDB-lite"/>
    </source>
</evidence>
<reference evidence="6" key="1">
    <citation type="submission" date="2018-11" db="EMBL/GenBank/DDBJ databases">
        <authorList>
            <consortium name="Genoscope - CEA"/>
            <person name="William W."/>
        </authorList>
    </citation>
    <scope>NUCLEOTIDE SEQUENCE</scope>
</reference>
<dbReference type="SMART" id="SM00444">
    <property type="entry name" value="GYF"/>
    <property type="match status" value="1"/>
</dbReference>
<dbReference type="Gene3D" id="3.90.70.200">
    <property type="entry name" value="Plus-3 domain"/>
    <property type="match status" value="1"/>
</dbReference>
<dbReference type="Pfam" id="PF02213">
    <property type="entry name" value="GYF"/>
    <property type="match status" value="1"/>
</dbReference>
<accession>A0A3P6AY50</accession>
<keyword evidence="2" id="KW-0732">Signal</keyword>
<name>A0A3P6AY50_BRACM</name>
<dbReference type="PROSITE" id="PS51360">
    <property type="entry name" value="PLUS3"/>
    <property type="match status" value="1"/>
</dbReference>
<dbReference type="Gene3D" id="3.30.1490.40">
    <property type="match status" value="1"/>
</dbReference>
<feature type="region of interest" description="Disordered" evidence="1">
    <location>
        <begin position="48"/>
        <end position="72"/>
    </location>
</feature>
<proteinExistence type="predicted"/>
<dbReference type="InterPro" id="IPR004343">
    <property type="entry name" value="Plus-3_dom"/>
</dbReference>
<dbReference type="PANTHER" id="PTHR46851">
    <property type="entry name" value="OS01G0884500 PROTEIN"/>
    <property type="match status" value="1"/>
</dbReference>
<dbReference type="GO" id="GO:0003677">
    <property type="term" value="F:DNA binding"/>
    <property type="evidence" value="ECO:0007669"/>
    <property type="project" value="InterPro"/>
</dbReference>
<dbReference type="AlphaFoldDB" id="A0A3P6AY50"/>
<sequence length="579" mass="66742">MPQKSRFVFFFFTTPTSHSPSHTSLASSLSTALLLLLRIKHSASAQPLRSNSIMDDHTHIEKSQPLSRKRSRRPKRLDFVGWGSKNLIHFLKSLGRDTTDKISEYDVTFIVRKYIREELTHPLHKKKIKIVTCDVKLRLLFGCQKINVAKLPDLVAKHYVENQDGEEFDYLYSSEEEEEDDKKGRLCLSDKEVVEKKRKGSVAAIVRDNVKLLYLRKSLVEELAKTCETFEGKVVGSFVRIKNPCQLVHVTGVKEGNLIDGYFLQVTNYCYYLKDVASSALSDDDFTQEECDELQQRMKNGSVKRLTVVDMEEKVRSLHEDVTKHWIARELEDGKENILFFFKHCLYISTLSQYLDRRELLKNPEERSRLLLEVPEVIAEEPEPERVDVDVDIEDDFMEPNPVASIEPLHDEKQELKDSPEAVAEELEHEYVDVDVKVEDHSIETPKLLDEEGQPPWAASAGDKDLIEEDVIITKNNKDSIYDQPQTQPNSIEIIELSDEDDEEEANDNGVYKQCDPKKKMWCYEMPKGETHGPFSLADLKEWSDQEYFVDIPDFKVWKTGNSIESAVLLTKLLSHVKA</sequence>
<dbReference type="PANTHER" id="PTHR46851:SF6">
    <property type="entry name" value="SWIB_MDM2, PLUS-3 AND GYF DOMAIN-CONTAINING PROTEIN"/>
    <property type="match status" value="1"/>
</dbReference>
<feature type="chain" id="PRO_5018193109" description="GYF domain-containing protein" evidence="2">
    <location>
        <begin position="46"/>
        <end position="579"/>
    </location>
</feature>
<dbReference type="InterPro" id="IPR035445">
    <property type="entry name" value="GYF-like_dom_sf"/>
</dbReference>
<evidence type="ECO:0000259" key="4">
    <source>
        <dbReference type="PROSITE" id="PS51360"/>
    </source>
</evidence>
<evidence type="ECO:0000313" key="6">
    <source>
        <dbReference type="EMBL" id="VDC92863.1"/>
    </source>
</evidence>
<dbReference type="InterPro" id="IPR045894">
    <property type="entry name" value="At5g08430-like"/>
</dbReference>
<dbReference type="Pfam" id="PF03126">
    <property type="entry name" value="Plus-3"/>
    <property type="match status" value="1"/>
</dbReference>
<dbReference type="PROSITE" id="PS50829">
    <property type="entry name" value="GYF"/>
    <property type="match status" value="1"/>
</dbReference>
<feature type="domain" description="DM2" evidence="5">
    <location>
        <begin position="76"/>
        <end position="161"/>
    </location>
</feature>
<dbReference type="SMART" id="SM00719">
    <property type="entry name" value="Plus3"/>
    <property type="match status" value="1"/>
</dbReference>
<gene>
    <name evidence="6" type="ORF">BRAA02T09041Z</name>
</gene>
<dbReference type="PROSITE" id="PS51925">
    <property type="entry name" value="SWIB_MDM2"/>
    <property type="match status" value="1"/>
</dbReference>
<feature type="signal peptide" evidence="2">
    <location>
        <begin position="1"/>
        <end position="45"/>
    </location>
</feature>
<dbReference type="InterPro" id="IPR036128">
    <property type="entry name" value="Plus3-like_sf"/>
</dbReference>
<organism evidence="6">
    <name type="scientific">Brassica campestris</name>
    <name type="common">Field mustard</name>
    <dbReference type="NCBI Taxonomy" id="3711"/>
    <lineage>
        <taxon>Eukaryota</taxon>
        <taxon>Viridiplantae</taxon>
        <taxon>Streptophyta</taxon>
        <taxon>Embryophyta</taxon>
        <taxon>Tracheophyta</taxon>
        <taxon>Spermatophyta</taxon>
        <taxon>Magnoliopsida</taxon>
        <taxon>eudicotyledons</taxon>
        <taxon>Gunneridae</taxon>
        <taxon>Pentapetalae</taxon>
        <taxon>rosids</taxon>
        <taxon>malvids</taxon>
        <taxon>Brassicales</taxon>
        <taxon>Brassicaceae</taxon>
        <taxon>Brassiceae</taxon>
        <taxon>Brassica</taxon>
    </lineage>
</organism>
<evidence type="ECO:0000256" key="2">
    <source>
        <dbReference type="SAM" id="SignalP"/>
    </source>
</evidence>
<protein>
    <recommendedName>
        <fullName evidence="7">GYF domain-containing protein</fullName>
    </recommendedName>
</protein>
<evidence type="ECO:0008006" key="7">
    <source>
        <dbReference type="Google" id="ProtNLM"/>
    </source>
</evidence>
<feature type="domain" description="GYF" evidence="3">
    <location>
        <begin position="519"/>
        <end position="575"/>
    </location>
</feature>
<dbReference type="InterPro" id="IPR003169">
    <property type="entry name" value="GYF"/>
</dbReference>
<dbReference type="SUPFAM" id="SSF159042">
    <property type="entry name" value="Plus3-like"/>
    <property type="match status" value="1"/>
</dbReference>
<dbReference type="SUPFAM" id="SSF55277">
    <property type="entry name" value="GYF domain"/>
    <property type="match status" value="1"/>
</dbReference>
<dbReference type="InterPro" id="IPR003121">
    <property type="entry name" value="SWIB_MDM2_domain"/>
</dbReference>
<feature type="domain" description="Plus3" evidence="4">
    <location>
        <begin position="204"/>
        <end position="323"/>
    </location>
</feature>